<name>A0A6J5KVI3_9CAUD</name>
<reference evidence="2" key="1">
    <citation type="submission" date="2020-04" db="EMBL/GenBank/DDBJ databases">
        <authorList>
            <person name="Chiriac C."/>
            <person name="Salcher M."/>
            <person name="Ghai R."/>
            <person name="Kavagutti S V."/>
        </authorList>
    </citation>
    <scope>NUCLEOTIDE SEQUENCE</scope>
</reference>
<feature type="region of interest" description="Disordered" evidence="1">
    <location>
        <begin position="1"/>
        <end position="29"/>
    </location>
</feature>
<sequence>MSDGVKDQEIAQPEVKAQPVDQVSDKELNFRRLEQAREAEKEARIRAEMQNEMLRQEVEHIKQMFQPKEEDPLDGVEDYVDPARLRAKLEKERAAMKRESKAIAEQIYEERKKKDESENFMQRLKMQYPDYDSVMNEANLAALEKTDPVFLESVLDVKDDYTRRRHTYNKLKSMQQAAPKAQAPSIKEKVEENLKNPYYIAPSQGTPNAVEFDTSSQAARDKAYAALKAAQRRPIMPSGMQRQ</sequence>
<evidence type="ECO:0000256" key="1">
    <source>
        <dbReference type="SAM" id="MobiDB-lite"/>
    </source>
</evidence>
<protein>
    <submittedName>
        <fullName evidence="2">Uncharacterized protein</fullName>
    </submittedName>
</protein>
<organism evidence="2">
    <name type="scientific">uncultured Caudovirales phage</name>
    <dbReference type="NCBI Taxonomy" id="2100421"/>
    <lineage>
        <taxon>Viruses</taxon>
        <taxon>Duplodnaviria</taxon>
        <taxon>Heunggongvirae</taxon>
        <taxon>Uroviricota</taxon>
        <taxon>Caudoviricetes</taxon>
        <taxon>Peduoviridae</taxon>
        <taxon>Maltschvirus</taxon>
        <taxon>Maltschvirus maltsch</taxon>
    </lineage>
</organism>
<accession>A0A6J5KVI3</accession>
<evidence type="ECO:0000313" key="2">
    <source>
        <dbReference type="EMBL" id="CAB4126528.1"/>
    </source>
</evidence>
<gene>
    <name evidence="2" type="ORF">UFOVP80_26</name>
</gene>
<proteinExistence type="predicted"/>
<dbReference type="EMBL" id="LR796205">
    <property type="protein sequence ID" value="CAB4126528.1"/>
    <property type="molecule type" value="Genomic_DNA"/>
</dbReference>